<keyword evidence="2" id="KW-1185">Reference proteome</keyword>
<gene>
    <name evidence="1" type="ORF">EVAR_57891_1</name>
</gene>
<evidence type="ECO:0000313" key="1">
    <source>
        <dbReference type="EMBL" id="GBP78940.1"/>
    </source>
</evidence>
<protein>
    <submittedName>
        <fullName evidence="1">Uncharacterized protein</fullName>
    </submittedName>
</protein>
<evidence type="ECO:0000313" key="2">
    <source>
        <dbReference type="Proteomes" id="UP000299102"/>
    </source>
</evidence>
<dbReference type="EMBL" id="BGZK01001393">
    <property type="protein sequence ID" value="GBP78940.1"/>
    <property type="molecule type" value="Genomic_DNA"/>
</dbReference>
<organism evidence="1 2">
    <name type="scientific">Eumeta variegata</name>
    <name type="common">Bagworm moth</name>
    <name type="synonym">Eumeta japonica</name>
    <dbReference type="NCBI Taxonomy" id="151549"/>
    <lineage>
        <taxon>Eukaryota</taxon>
        <taxon>Metazoa</taxon>
        <taxon>Ecdysozoa</taxon>
        <taxon>Arthropoda</taxon>
        <taxon>Hexapoda</taxon>
        <taxon>Insecta</taxon>
        <taxon>Pterygota</taxon>
        <taxon>Neoptera</taxon>
        <taxon>Endopterygota</taxon>
        <taxon>Lepidoptera</taxon>
        <taxon>Glossata</taxon>
        <taxon>Ditrysia</taxon>
        <taxon>Tineoidea</taxon>
        <taxon>Psychidae</taxon>
        <taxon>Oiketicinae</taxon>
        <taxon>Eumeta</taxon>
    </lineage>
</organism>
<dbReference type="AlphaFoldDB" id="A0A4C1YUQ9"/>
<accession>A0A4C1YUQ9</accession>
<sequence length="260" mass="29590">MPDVASNENIRRLHARTAAGSLLAESQCRDDELFTIYLLNCTLPKSLYFRAKGLDCMALTLNQCGRPRPSSQRDDHLLVRRLNLLNVLFKRTKRSPPPKNTYNLKGVIYALPLRRNSIPDGEGGWFTGIISHRTKHNSGNCYFTPVYCESVISHWLTGSGSTGRLLCWNQIYPSMLYRIICGGGAVFEPYRCEKLLILSISKLCQFLIWNHSPPLETVSIDFKQSLPDFAPAVKREFGVTHMSNFKEIYYRNLNNADAQL</sequence>
<name>A0A4C1YUQ9_EUMVA</name>
<reference evidence="1 2" key="1">
    <citation type="journal article" date="2019" name="Commun. Biol.">
        <title>The bagworm genome reveals a unique fibroin gene that provides high tensile strength.</title>
        <authorList>
            <person name="Kono N."/>
            <person name="Nakamura H."/>
            <person name="Ohtoshi R."/>
            <person name="Tomita M."/>
            <person name="Numata K."/>
            <person name="Arakawa K."/>
        </authorList>
    </citation>
    <scope>NUCLEOTIDE SEQUENCE [LARGE SCALE GENOMIC DNA]</scope>
</reference>
<dbReference type="Proteomes" id="UP000299102">
    <property type="component" value="Unassembled WGS sequence"/>
</dbReference>
<comment type="caution">
    <text evidence="1">The sequence shown here is derived from an EMBL/GenBank/DDBJ whole genome shotgun (WGS) entry which is preliminary data.</text>
</comment>
<proteinExistence type="predicted"/>